<sequence>MSELLNIPADLGVPSADGTGNSTMNDVLGNKSDDALTQGALPSVYALSGGATRLVSVQTVDGSATTWTAAAHRLFTITGLVKVRIFGLVDEALTEGNGNETIEVGVAGATAALIAQLADPNTLVANDVWTNGAASTALPVGFPTDWAVVGDLDIDLVVAGTTGITNGQITFYVEWVPISAGATVVAAVWD</sequence>
<comment type="caution">
    <text evidence="1">The sequence shown here is derived from an EMBL/GenBank/DDBJ whole genome shotgun (WGS) entry which is preliminary data.</text>
</comment>
<gene>
    <name evidence="1" type="ORF">LCGC14_1491530</name>
</gene>
<evidence type="ECO:0000313" key="1">
    <source>
        <dbReference type="EMBL" id="KKM65416.1"/>
    </source>
</evidence>
<organism evidence="1">
    <name type="scientific">marine sediment metagenome</name>
    <dbReference type="NCBI Taxonomy" id="412755"/>
    <lineage>
        <taxon>unclassified sequences</taxon>
        <taxon>metagenomes</taxon>
        <taxon>ecological metagenomes</taxon>
    </lineage>
</organism>
<protein>
    <submittedName>
        <fullName evidence="1">Uncharacterized protein</fullName>
    </submittedName>
</protein>
<dbReference type="AlphaFoldDB" id="A0A0F9JSJ7"/>
<accession>A0A0F9JSJ7</accession>
<dbReference type="EMBL" id="LAZR01010728">
    <property type="protein sequence ID" value="KKM65416.1"/>
    <property type="molecule type" value="Genomic_DNA"/>
</dbReference>
<name>A0A0F9JSJ7_9ZZZZ</name>
<reference evidence="1" key="1">
    <citation type="journal article" date="2015" name="Nature">
        <title>Complex archaea that bridge the gap between prokaryotes and eukaryotes.</title>
        <authorList>
            <person name="Spang A."/>
            <person name="Saw J.H."/>
            <person name="Jorgensen S.L."/>
            <person name="Zaremba-Niedzwiedzka K."/>
            <person name="Martijn J."/>
            <person name="Lind A.E."/>
            <person name="van Eijk R."/>
            <person name="Schleper C."/>
            <person name="Guy L."/>
            <person name="Ettema T.J."/>
        </authorList>
    </citation>
    <scope>NUCLEOTIDE SEQUENCE</scope>
</reference>
<proteinExistence type="predicted"/>